<dbReference type="Proteomes" id="UP000245959">
    <property type="component" value="Unassembled WGS sequence"/>
</dbReference>
<organism evidence="1 2">
    <name type="scientific">Victivallis vadensis</name>
    <dbReference type="NCBI Taxonomy" id="172901"/>
    <lineage>
        <taxon>Bacteria</taxon>
        <taxon>Pseudomonadati</taxon>
        <taxon>Lentisphaerota</taxon>
        <taxon>Lentisphaeria</taxon>
        <taxon>Victivallales</taxon>
        <taxon>Victivallaceae</taxon>
        <taxon>Victivallis</taxon>
    </lineage>
</organism>
<dbReference type="AlphaFoldDB" id="A0A2U1AI27"/>
<gene>
    <name evidence="1" type="ORF">C8D82_13719</name>
</gene>
<evidence type="ECO:0000313" key="1">
    <source>
        <dbReference type="EMBL" id="PVY36057.1"/>
    </source>
</evidence>
<name>A0A2U1AI27_9BACT</name>
<proteinExistence type="predicted"/>
<comment type="caution">
    <text evidence="1">The sequence shown here is derived from an EMBL/GenBank/DDBJ whole genome shotgun (WGS) entry which is preliminary data.</text>
</comment>
<evidence type="ECO:0000313" key="2">
    <source>
        <dbReference type="Proteomes" id="UP000245959"/>
    </source>
</evidence>
<accession>A0A2U1AI27</accession>
<reference evidence="1 2" key="1">
    <citation type="submission" date="2018-04" db="EMBL/GenBank/DDBJ databases">
        <title>Genomic Encyclopedia of Type Strains, Phase IV (KMG-IV): sequencing the most valuable type-strain genomes for metagenomic binning, comparative biology and taxonomic classification.</title>
        <authorList>
            <person name="Goeker M."/>
        </authorList>
    </citation>
    <scope>NUCLEOTIDE SEQUENCE [LARGE SCALE GENOMIC DNA]</scope>
    <source>
        <strain evidence="1 2">DSM 14823</strain>
    </source>
</reference>
<sequence length="165" mass="18704">MARKNMKQEVGTIYQKPNGTYHYRYQINGERKSISLKTKNLEEAKRKVKELLPVLKATNMEVVSAHVAHARNLIKPANVLPLTEVWNTYSRHPNRATPATINEQLNYEADLRDFLASRPNCAARYKQTDASGKNVGGNKVGLDILRVIRWIGLEPSVAVPGRKRK</sequence>
<dbReference type="EMBL" id="QEKH01000037">
    <property type="protein sequence ID" value="PVY36057.1"/>
    <property type="molecule type" value="Genomic_DNA"/>
</dbReference>
<protein>
    <submittedName>
        <fullName evidence="1">Uncharacterized protein</fullName>
    </submittedName>
</protein>
<keyword evidence="2" id="KW-1185">Reference proteome</keyword>